<evidence type="ECO:0000256" key="1">
    <source>
        <dbReference type="SAM" id="MobiDB-lite"/>
    </source>
</evidence>
<organism evidence="2 3">
    <name type="scientific">Sphingomonas agrestis</name>
    <dbReference type="NCBI Taxonomy" id="3080540"/>
    <lineage>
        <taxon>Bacteria</taxon>
        <taxon>Pseudomonadati</taxon>
        <taxon>Pseudomonadota</taxon>
        <taxon>Alphaproteobacteria</taxon>
        <taxon>Sphingomonadales</taxon>
        <taxon>Sphingomonadaceae</taxon>
        <taxon>Sphingomonas</taxon>
    </lineage>
</organism>
<reference evidence="2 3" key="1">
    <citation type="submission" date="2023-10" db="EMBL/GenBank/DDBJ databases">
        <title>Sphingomonas sp. HF-S4 16S ribosomal RNA gene Genome sequencing and assembly.</title>
        <authorList>
            <person name="Lee H."/>
        </authorList>
    </citation>
    <scope>NUCLEOTIDE SEQUENCE [LARGE SCALE GENOMIC DNA]</scope>
    <source>
        <strain evidence="2 3">HF-S4</strain>
    </source>
</reference>
<feature type="region of interest" description="Disordered" evidence="1">
    <location>
        <begin position="1"/>
        <end position="38"/>
    </location>
</feature>
<dbReference type="EMBL" id="JAWJEJ010000002">
    <property type="protein sequence ID" value="MDV3458736.1"/>
    <property type="molecule type" value="Genomic_DNA"/>
</dbReference>
<sequence length="221" mass="21523">MSDSSGGVGGVGGAGSSSGASGANASDASTGPSAQGVADSLTDAATSPAGVDTEALGAAVAGIQAADPAFGAEVAAAVEAQLSAVDAARFEGALDVAAAQTSLAHQVATPVDVPATPTVTSVNPTYSFNLQGQLIDACGTPVATAQAPDPHQAALEKSLAEYDEHAQKVTGGPVSGPAYSAAYALGADKQTLDNVHNVGKMMDGAVEHWAQKAEEMHVPGK</sequence>
<gene>
    <name evidence="2" type="ORF">RZN05_17195</name>
</gene>
<evidence type="ECO:0000313" key="3">
    <source>
        <dbReference type="Proteomes" id="UP001273531"/>
    </source>
</evidence>
<comment type="caution">
    <text evidence="2">The sequence shown here is derived from an EMBL/GenBank/DDBJ whole genome shotgun (WGS) entry which is preliminary data.</text>
</comment>
<name>A0ABU3YBF9_9SPHN</name>
<keyword evidence="3" id="KW-1185">Reference proteome</keyword>
<proteinExistence type="predicted"/>
<feature type="compositionally biased region" description="Low complexity" evidence="1">
    <location>
        <begin position="17"/>
        <end position="29"/>
    </location>
</feature>
<dbReference type="Proteomes" id="UP001273531">
    <property type="component" value="Unassembled WGS sequence"/>
</dbReference>
<feature type="compositionally biased region" description="Gly residues" evidence="1">
    <location>
        <begin position="1"/>
        <end position="16"/>
    </location>
</feature>
<dbReference type="RefSeq" id="WP_317227909.1">
    <property type="nucleotide sequence ID" value="NZ_JAWJEJ010000002.1"/>
</dbReference>
<protein>
    <submittedName>
        <fullName evidence="2">Uncharacterized protein</fullName>
    </submittedName>
</protein>
<evidence type="ECO:0000313" key="2">
    <source>
        <dbReference type="EMBL" id="MDV3458736.1"/>
    </source>
</evidence>
<accession>A0ABU3YBF9</accession>